<gene>
    <name evidence="2" type="ORF">ES724_02860</name>
</gene>
<dbReference type="RefSeq" id="WP_146929317.1">
    <property type="nucleotide sequence ID" value="NZ_CBCSHZ010000001.1"/>
</dbReference>
<feature type="signal peptide" evidence="1">
    <location>
        <begin position="1"/>
        <end position="19"/>
    </location>
</feature>
<feature type="chain" id="PRO_5023150710" evidence="1">
    <location>
        <begin position="20"/>
        <end position="189"/>
    </location>
</feature>
<reference evidence="2 3" key="1">
    <citation type="submission" date="2019-08" db="EMBL/GenBank/DDBJ databases">
        <title>Genome sequence of Gillisia hiemivivida IC154 (type strain).</title>
        <authorList>
            <person name="Bowman J.P."/>
        </authorList>
    </citation>
    <scope>NUCLEOTIDE SEQUENCE [LARGE SCALE GENOMIC DNA]</scope>
    <source>
        <strain evidence="2 3">IC154</strain>
    </source>
</reference>
<dbReference type="EMBL" id="VORY01000002">
    <property type="protein sequence ID" value="TXD95108.1"/>
    <property type="molecule type" value="Genomic_DNA"/>
</dbReference>
<dbReference type="OrthoDB" id="1432234at2"/>
<proteinExistence type="predicted"/>
<organism evidence="2 3">
    <name type="scientific">Gillisia hiemivivida</name>
    <dbReference type="NCBI Taxonomy" id="291190"/>
    <lineage>
        <taxon>Bacteria</taxon>
        <taxon>Pseudomonadati</taxon>
        <taxon>Bacteroidota</taxon>
        <taxon>Flavobacteriia</taxon>
        <taxon>Flavobacteriales</taxon>
        <taxon>Flavobacteriaceae</taxon>
        <taxon>Gillisia</taxon>
    </lineage>
</organism>
<dbReference type="Proteomes" id="UP000321367">
    <property type="component" value="Unassembled WGS sequence"/>
</dbReference>
<evidence type="ECO:0000256" key="1">
    <source>
        <dbReference type="SAM" id="SignalP"/>
    </source>
</evidence>
<evidence type="ECO:0000313" key="2">
    <source>
        <dbReference type="EMBL" id="TXD95108.1"/>
    </source>
</evidence>
<protein>
    <submittedName>
        <fullName evidence="2">Uncharacterized protein</fullName>
    </submittedName>
</protein>
<keyword evidence="3" id="KW-1185">Reference proteome</keyword>
<dbReference type="AlphaFoldDB" id="A0A5C6ZWL3"/>
<name>A0A5C6ZWL3_9FLAO</name>
<comment type="caution">
    <text evidence="2">The sequence shown here is derived from an EMBL/GenBank/DDBJ whole genome shotgun (WGS) entry which is preliminary data.</text>
</comment>
<evidence type="ECO:0000313" key="3">
    <source>
        <dbReference type="Proteomes" id="UP000321367"/>
    </source>
</evidence>
<keyword evidence="1" id="KW-0732">Signal</keyword>
<accession>A0A5C6ZWL3</accession>
<sequence>MKTMLLFVILLLSMGAMQAQEVIQLGEARISYNPDAIVVDSDLNSLSFTVKEKYNGEFSKNPIQFMKQNFDFKGLLSSLEGSDDFYEFLVTFKSKKGYLEATYNIEGELVNTYQKFSNKTLPLDIRRQVYTQNQGWTMVSNKYVASGRFDRIDKEFYKIKLANNNKLKNIKVVPGSTSDAGLASVKLNI</sequence>